<reference evidence="2" key="1">
    <citation type="journal article" date="2012" name="J. Bacteriol.">
        <title>Genome Sequence of Streptomyces auratus Strain AGR0001, a Phoslactomycin-Producing Actinomycete.</title>
        <authorList>
            <person name="Han X."/>
            <person name="Li M."/>
            <person name="Ding Z."/>
            <person name="Zhao J."/>
            <person name="Ji K."/>
            <person name="Wen M."/>
            <person name="Lu T."/>
        </authorList>
    </citation>
    <scope>NUCLEOTIDE SEQUENCE</scope>
    <source>
        <strain evidence="2">AGR0001</strain>
    </source>
</reference>
<dbReference type="KEGG" id="sauh:SU9_032790"/>
<accession>A0A8B1NQ82</accession>
<feature type="region of interest" description="Disordered" evidence="1">
    <location>
        <begin position="1"/>
        <end position="64"/>
    </location>
</feature>
<dbReference type="AlphaFoldDB" id="A0A8B1NQ82"/>
<gene>
    <name evidence="2" type="ORF">SU9_032790</name>
</gene>
<dbReference type="OrthoDB" id="4336783at2"/>
<reference evidence="2" key="2">
    <citation type="submission" date="2021-04" db="EMBL/GenBank/DDBJ databases">
        <authorList>
            <person name="Wen M.-L."/>
            <person name="Han X.-L."/>
            <person name="Xiong J."/>
        </authorList>
    </citation>
    <scope>NUCLEOTIDE SEQUENCE</scope>
    <source>
        <strain evidence="2">AGR0001</strain>
    </source>
</reference>
<protein>
    <recommendedName>
        <fullName evidence="4">Lipoprotein</fullName>
    </recommendedName>
</protein>
<dbReference type="Proteomes" id="UP000009036">
    <property type="component" value="Chromosome"/>
</dbReference>
<evidence type="ECO:0000313" key="2">
    <source>
        <dbReference type="EMBL" id="QTZ95644.1"/>
    </source>
</evidence>
<organism evidence="2 3">
    <name type="scientific">Streptomyces auratus AGR0001</name>
    <dbReference type="NCBI Taxonomy" id="1160718"/>
    <lineage>
        <taxon>Bacteria</taxon>
        <taxon>Bacillati</taxon>
        <taxon>Actinomycetota</taxon>
        <taxon>Actinomycetes</taxon>
        <taxon>Kitasatosporales</taxon>
        <taxon>Streptomycetaceae</taxon>
        <taxon>Streptomyces</taxon>
    </lineage>
</organism>
<dbReference type="EMBL" id="CP072931">
    <property type="protein sequence ID" value="QTZ95644.1"/>
    <property type="molecule type" value="Genomic_DNA"/>
</dbReference>
<evidence type="ECO:0000256" key="1">
    <source>
        <dbReference type="SAM" id="MobiDB-lite"/>
    </source>
</evidence>
<proteinExistence type="predicted"/>
<feature type="compositionally biased region" description="Low complexity" evidence="1">
    <location>
        <begin position="21"/>
        <end position="32"/>
    </location>
</feature>
<keyword evidence="3" id="KW-1185">Reference proteome</keyword>
<feature type="compositionally biased region" description="Basic and acidic residues" evidence="1">
    <location>
        <begin position="44"/>
        <end position="55"/>
    </location>
</feature>
<sequence length="218" mass="23343">MAVGGLLLSGCVEGTGEPKSAGRTAAASAPARLWPERPPAPQPSKDEVGAREKPSPLRGVPHVPSGDIRRVPLLTVVKAQVLAGSEDDGSPQFDTATTEKIEHCATDRKRCPIRAPQYRDLNGDGKDELIVGIEGADHVLALWVFMLKHGVVTRIMDAGATPLSVEVTGGDVILREPTGTPGYDMRTVYSWDKRTQAMILRVMEFDEVARTAPPKSAS</sequence>
<evidence type="ECO:0008006" key="4">
    <source>
        <dbReference type="Google" id="ProtNLM"/>
    </source>
</evidence>
<evidence type="ECO:0000313" key="3">
    <source>
        <dbReference type="Proteomes" id="UP000009036"/>
    </source>
</evidence>
<name>A0A8B1NQ82_9ACTN</name>